<evidence type="ECO:0000256" key="4">
    <source>
        <dbReference type="ARBA" id="ARBA00022840"/>
    </source>
</evidence>
<dbReference type="GO" id="GO:0050201">
    <property type="term" value="F:fucokinase activity"/>
    <property type="evidence" value="ECO:0007669"/>
    <property type="project" value="TreeGrafter"/>
</dbReference>
<evidence type="ECO:0000256" key="2">
    <source>
        <dbReference type="ARBA" id="ARBA00022741"/>
    </source>
</evidence>
<keyword evidence="4" id="KW-0067">ATP-binding</keyword>
<dbReference type="SUPFAM" id="SSF54211">
    <property type="entry name" value="Ribosomal protein S5 domain 2-like"/>
    <property type="match status" value="1"/>
</dbReference>
<dbReference type="PANTHER" id="PTHR32463:SF0">
    <property type="entry name" value="L-FUCOSE KINASE"/>
    <property type="match status" value="1"/>
</dbReference>
<dbReference type="PRINTS" id="PR00960">
    <property type="entry name" value="LMBPPROTEIN"/>
</dbReference>
<dbReference type="InterPro" id="IPR001174">
    <property type="entry name" value="HddA/FKP"/>
</dbReference>
<protein>
    <submittedName>
        <fullName evidence="8">GHMP kinase</fullName>
    </submittedName>
</protein>
<dbReference type="InterPro" id="IPR052203">
    <property type="entry name" value="GHMP_Kinase-Related"/>
</dbReference>
<dbReference type="InterPro" id="IPR014606">
    <property type="entry name" value="Heptose_7-P_kinase"/>
</dbReference>
<comment type="similarity">
    <text evidence="5">Belongs to the GHMP kinase family.</text>
</comment>
<dbReference type="InterPro" id="IPR006204">
    <property type="entry name" value="GHMP_kinase_N_dom"/>
</dbReference>
<organism evidence="8 9">
    <name type="scientific">Candidatus Woesebacteria bacterium RIFCSPHIGHO2_12_FULL_41_24</name>
    <dbReference type="NCBI Taxonomy" id="1802510"/>
    <lineage>
        <taxon>Bacteria</taxon>
        <taxon>Candidatus Woeseibacteriota</taxon>
    </lineage>
</organism>
<feature type="domain" description="GHMP kinase C-terminal" evidence="7">
    <location>
        <begin position="230"/>
        <end position="302"/>
    </location>
</feature>
<accession>A0A1F8AST2</accession>
<dbReference type="InterPro" id="IPR036554">
    <property type="entry name" value="GHMP_kinase_C_sf"/>
</dbReference>
<reference evidence="8 9" key="1">
    <citation type="journal article" date="2016" name="Nat. Commun.">
        <title>Thousands of microbial genomes shed light on interconnected biogeochemical processes in an aquifer system.</title>
        <authorList>
            <person name="Anantharaman K."/>
            <person name="Brown C.T."/>
            <person name="Hug L.A."/>
            <person name="Sharon I."/>
            <person name="Castelle C.J."/>
            <person name="Probst A.J."/>
            <person name="Thomas B.C."/>
            <person name="Singh A."/>
            <person name="Wilkins M.J."/>
            <person name="Karaoz U."/>
            <person name="Brodie E.L."/>
            <person name="Williams K.H."/>
            <person name="Hubbard S.S."/>
            <person name="Banfield J.F."/>
        </authorList>
    </citation>
    <scope>NUCLEOTIDE SEQUENCE [LARGE SCALE GENOMIC DNA]</scope>
</reference>
<dbReference type="Proteomes" id="UP000178603">
    <property type="component" value="Unassembled WGS sequence"/>
</dbReference>
<name>A0A1F8AST2_9BACT</name>
<dbReference type="InterPro" id="IPR020568">
    <property type="entry name" value="Ribosomal_Su5_D2-typ_SF"/>
</dbReference>
<dbReference type="Pfam" id="PF00288">
    <property type="entry name" value="GHMP_kinases_N"/>
    <property type="match status" value="1"/>
</dbReference>
<keyword evidence="3 8" id="KW-0418">Kinase</keyword>
<evidence type="ECO:0000259" key="6">
    <source>
        <dbReference type="Pfam" id="PF00288"/>
    </source>
</evidence>
<sequence>MIISKTPLRISFVGGGTDIPWFYKKYPGAVVSTAIDKFVYITVNKKFDQKVRVSYSKTEIVDKVEQIKHELVREALKLTKIGGGIEITSISDIPSEGTGLGSSSSYTVGLLNALYAFKGKHVGVQRLASEASRIEIDILGKPVGKQDQYIAAQGGLQHIKFNRNGSVFIDPIILPQKLMYKLQSNLLMLYTGLTRSSSSVLKKQKSAVIKSPKKLMVMQKMADMATDTKHALEKGKLNDFGELLHQNWLLKRQLANGISNSKVDKWYLIARRLGAIGGKICGAGGGGFLLLFAPGSRHAGIISALKDLKKVDFNFEAQGSQAFYV</sequence>
<evidence type="ECO:0000256" key="5">
    <source>
        <dbReference type="ARBA" id="ARBA00038121"/>
    </source>
</evidence>
<dbReference type="SUPFAM" id="SSF55060">
    <property type="entry name" value="GHMP Kinase, C-terminal domain"/>
    <property type="match status" value="1"/>
</dbReference>
<dbReference type="EMBL" id="MGGW01000009">
    <property type="protein sequence ID" value="OGM54814.1"/>
    <property type="molecule type" value="Genomic_DNA"/>
</dbReference>
<evidence type="ECO:0000256" key="1">
    <source>
        <dbReference type="ARBA" id="ARBA00022679"/>
    </source>
</evidence>
<dbReference type="Pfam" id="PF08544">
    <property type="entry name" value="GHMP_kinases_C"/>
    <property type="match status" value="1"/>
</dbReference>
<proteinExistence type="inferred from homology"/>
<evidence type="ECO:0000256" key="3">
    <source>
        <dbReference type="ARBA" id="ARBA00022777"/>
    </source>
</evidence>
<dbReference type="GO" id="GO:0042352">
    <property type="term" value="P:GDP-L-fucose salvage"/>
    <property type="evidence" value="ECO:0007669"/>
    <property type="project" value="TreeGrafter"/>
</dbReference>
<dbReference type="PIRSF" id="PIRSF036406">
    <property type="entry name" value="Hept_kin"/>
    <property type="match status" value="1"/>
</dbReference>
<evidence type="ECO:0000313" key="8">
    <source>
        <dbReference type="EMBL" id="OGM54814.1"/>
    </source>
</evidence>
<dbReference type="AlphaFoldDB" id="A0A1F8AST2"/>
<dbReference type="PANTHER" id="PTHR32463">
    <property type="entry name" value="L-FUCOSE KINASE"/>
    <property type="match status" value="1"/>
</dbReference>
<evidence type="ECO:0000259" key="7">
    <source>
        <dbReference type="Pfam" id="PF08544"/>
    </source>
</evidence>
<comment type="caution">
    <text evidence="8">The sequence shown here is derived from an EMBL/GenBank/DDBJ whole genome shotgun (WGS) entry which is preliminary data.</text>
</comment>
<dbReference type="GO" id="GO:0005524">
    <property type="term" value="F:ATP binding"/>
    <property type="evidence" value="ECO:0007669"/>
    <property type="project" value="UniProtKB-KW"/>
</dbReference>
<gene>
    <name evidence="8" type="ORF">A3E44_01495</name>
</gene>
<keyword evidence="1" id="KW-0808">Transferase</keyword>
<keyword evidence="2" id="KW-0547">Nucleotide-binding</keyword>
<dbReference type="Gene3D" id="3.30.230.120">
    <property type="match status" value="1"/>
</dbReference>
<feature type="domain" description="GHMP kinase N-terminal" evidence="6">
    <location>
        <begin position="71"/>
        <end position="155"/>
    </location>
</feature>
<evidence type="ECO:0000313" key="9">
    <source>
        <dbReference type="Proteomes" id="UP000178603"/>
    </source>
</evidence>
<dbReference type="InterPro" id="IPR013750">
    <property type="entry name" value="GHMP_kinase_C_dom"/>
</dbReference>